<sequence>LLTWQQIKKLSNQRSSRKKATWFHEIEDIILANTHTRKHVLWTLSATRVIVKARVRQEREVLIDISPWVKYAKGEMNLELEPEHFINRSEGSSILPEKVRSLQNKKEEIRVIIKEPKAWTKKKEEILDSIKEELKQKEKIDLGPNWLRE</sequence>
<keyword evidence="2" id="KW-1185">Reference proteome</keyword>
<evidence type="ECO:0000313" key="2">
    <source>
        <dbReference type="Proteomes" id="UP000789901"/>
    </source>
</evidence>
<dbReference type="Proteomes" id="UP000789901">
    <property type="component" value="Unassembled WGS sequence"/>
</dbReference>
<gene>
    <name evidence="1" type="ORF">GMARGA_LOCUS38716</name>
</gene>
<proteinExistence type="predicted"/>
<feature type="non-terminal residue" evidence="1">
    <location>
        <position position="1"/>
    </location>
</feature>
<comment type="caution">
    <text evidence="1">The sequence shown here is derived from an EMBL/GenBank/DDBJ whole genome shotgun (WGS) entry which is preliminary data.</text>
</comment>
<reference evidence="1 2" key="1">
    <citation type="submission" date="2021-06" db="EMBL/GenBank/DDBJ databases">
        <authorList>
            <person name="Kallberg Y."/>
            <person name="Tangrot J."/>
            <person name="Rosling A."/>
        </authorList>
    </citation>
    <scope>NUCLEOTIDE SEQUENCE [LARGE SCALE GENOMIC DNA]</scope>
    <source>
        <strain evidence="1 2">120-4 pot B 10/14</strain>
    </source>
</reference>
<organism evidence="1 2">
    <name type="scientific">Gigaspora margarita</name>
    <dbReference type="NCBI Taxonomy" id="4874"/>
    <lineage>
        <taxon>Eukaryota</taxon>
        <taxon>Fungi</taxon>
        <taxon>Fungi incertae sedis</taxon>
        <taxon>Mucoromycota</taxon>
        <taxon>Glomeromycotina</taxon>
        <taxon>Glomeromycetes</taxon>
        <taxon>Diversisporales</taxon>
        <taxon>Gigasporaceae</taxon>
        <taxon>Gigaspora</taxon>
    </lineage>
</organism>
<evidence type="ECO:0000313" key="1">
    <source>
        <dbReference type="EMBL" id="CAG8847527.1"/>
    </source>
</evidence>
<feature type="non-terminal residue" evidence="1">
    <location>
        <position position="149"/>
    </location>
</feature>
<accession>A0ABN7X530</accession>
<protein>
    <submittedName>
        <fullName evidence="1">42555_t:CDS:1</fullName>
    </submittedName>
</protein>
<dbReference type="EMBL" id="CAJVQB010088084">
    <property type="protein sequence ID" value="CAG8847527.1"/>
    <property type="molecule type" value="Genomic_DNA"/>
</dbReference>
<name>A0ABN7X530_GIGMA</name>